<gene>
    <name evidence="3" type="ORF">IO89_01210</name>
</gene>
<accession>A0A085BL95</accession>
<organism evidence="3 4">
    <name type="scientific">Epilithonimonas lactis</name>
    <dbReference type="NCBI Taxonomy" id="421072"/>
    <lineage>
        <taxon>Bacteria</taxon>
        <taxon>Pseudomonadati</taxon>
        <taxon>Bacteroidota</taxon>
        <taxon>Flavobacteriia</taxon>
        <taxon>Flavobacteriales</taxon>
        <taxon>Weeksellaceae</taxon>
        <taxon>Chryseobacterium group</taxon>
        <taxon>Epilithonimonas</taxon>
    </lineage>
</organism>
<evidence type="ECO:0000256" key="1">
    <source>
        <dbReference type="SAM" id="SignalP"/>
    </source>
</evidence>
<reference evidence="3 4" key="1">
    <citation type="submission" date="2014-07" db="EMBL/GenBank/DDBJ databases">
        <title>Epilithonimonas lactis LMG 22401 Genome.</title>
        <authorList>
            <person name="Pipes S.E."/>
            <person name="Stropko S.J."/>
        </authorList>
    </citation>
    <scope>NUCLEOTIDE SEQUENCE [LARGE SCALE GENOMIC DNA]</scope>
    <source>
        <strain evidence="3 4">LMG 24401</strain>
    </source>
</reference>
<dbReference type="AlphaFoldDB" id="A0A085BL95"/>
<dbReference type="Proteomes" id="UP000028623">
    <property type="component" value="Unassembled WGS sequence"/>
</dbReference>
<feature type="domain" description="Outer membrane protein beta-barrel" evidence="2">
    <location>
        <begin position="18"/>
        <end position="192"/>
    </location>
</feature>
<protein>
    <recommendedName>
        <fullName evidence="2">Outer membrane protein beta-barrel domain-containing protein</fullName>
    </recommendedName>
</protein>
<keyword evidence="1" id="KW-0732">Signal</keyword>
<sequence>MKKLIIIYSLLLFGLTNAQSVKYGLTGSVHKGSIAGIHGVSKGDFGGNIGVFADFSLVTNDVYDSAWLYFTPQLEVYTLGEKADWDEDKRDYQKYSNVYVGVPLYLKYYLRNHGYKGDIYLMFGPKLEFLVSEKTDEGNALAEATAAGFDPNIFGLGQKPKSFGYGISVKAGAKVSDNVEVFVRFDRGLSKIYPDFKPQATYNRFFALGLSYYLGSTD</sequence>
<dbReference type="RefSeq" id="WP_034972993.1">
    <property type="nucleotide sequence ID" value="NZ_FOFI01000002.1"/>
</dbReference>
<proteinExistence type="predicted"/>
<comment type="caution">
    <text evidence="3">The sequence shown here is derived from an EMBL/GenBank/DDBJ whole genome shotgun (WGS) entry which is preliminary data.</text>
</comment>
<dbReference type="eggNOG" id="ENOG5033QG5">
    <property type="taxonomic scope" value="Bacteria"/>
</dbReference>
<dbReference type="STRING" id="421072.SAMN04488097_1198"/>
<evidence type="ECO:0000313" key="4">
    <source>
        <dbReference type="Proteomes" id="UP000028623"/>
    </source>
</evidence>
<evidence type="ECO:0000313" key="3">
    <source>
        <dbReference type="EMBL" id="KFC23240.1"/>
    </source>
</evidence>
<dbReference type="EMBL" id="JPLY01000001">
    <property type="protein sequence ID" value="KFC23240.1"/>
    <property type="molecule type" value="Genomic_DNA"/>
</dbReference>
<keyword evidence="4" id="KW-1185">Reference proteome</keyword>
<evidence type="ECO:0000259" key="2">
    <source>
        <dbReference type="Pfam" id="PF13568"/>
    </source>
</evidence>
<dbReference type="Pfam" id="PF13568">
    <property type="entry name" value="OMP_b-brl_2"/>
    <property type="match status" value="1"/>
</dbReference>
<dbReference type="InterPro" id="IPR025665">
    <property type="entry name" value="Beta-barrel_OMP_2"/>
</dbReference>
<feature type="chain" id="PRO_5001787149" description="Outer membrane protein beta-barrel domain-containing protein" evidence="1">
    <location>
        <begin position="19"/>
        <end position="218"/>
    </location>
</feature>
<name>A0A085BL95_9FLAO</name>
<feature type="signal peptide" evidence="1">
    <location>
        <begin position="1"/>
        <end position="18"/>
    </location>
</feature>